<sequence>MSRYATETVDVIRDRILANTKTDLAKIEGSTTYNNASAMATDLAQAYSALDMVEDLVFIKNTFGEFLDERINEFGPKRKLGECATGEVYFEGTIGATIENGTKIEYAGLIYTVIKDVTLVADNEQNSSPIQAAEIGLKYNLNANTEFNLVEANSNITKIYNRVPFKGGTERESDDDFRERFDIYMTDKATSGNEADYEQWARSIDGVKDAKATGLWNGPSTVKVVIFGEGNTAVDEEVLKNCREYIMSKKPVGANPTVITPTAMNINITATLTLAANSILENVKSDFLVALNEYFKEAGTKIAYIKVLGLLANIGEVVNIEGLKLNGATSDVVVGDEQIAVANLDGVVSDA</sequence>
<evidence type="ECO:0000313" key="5">
    <source>
        <dbReference type="EMBL" id="EEA86043.1"/>
    </source>
</evidence>
<dbReference type="Pfam" id="PF26078">
    <property type="entry name" value="Baseplate_J_M"/>
    <property type="match status" value="1"/>
</dbReference>
<reference evidence="5 6" key="2">
    <citation type="submission" date="2008-10" db="EMBL/GenBank/DDBJ databases">
        <title>Draft genome sequence of Clostridium hiranonis (DSM 13275).</title>
        <authorList>
            <person name="Sudarsanam P."/>
            <person name="Ley R."/>
            <person name="Guruge J."/>
            <person name="Turnbaugh P.J."/>
            <person name="Mahowald M."/>
            <person name="Liep D."/>
            <person name="Gordon J."/>
        </authorList>
    </citation>
    <scope>NUCLEOTIDE SEQUENCE [LARGE SCALE GENOMIC DNA]</scope>
    <source>
        <strain evidence="5 6">DSM 13275</strain>
    </source>
</reference>
<dbReference type="Pfam" id="PF26079">
    <property type="entry name" value="Baseplate_J_C"/>
    <property type="match status" value="1"/>
</dbReference>
<dbReference type="STRING" id="500633.CLOHIR_00381"/>
<keyword evidence="6" id="KW-1185">Reference proteome</keyword>
<dbReference type="eggNOG" id="COG3299">
    <property type="taxonomic scope" value="Bacteria"/>
</dbReference>
<reference evidence="5 6" key="1">
    <citation type="submission" date="2008-09" db="EMBL/GenBank/DDBJ databases">
        <authorList>
            <person name="Fulton L."/>
            <person name="Clifton S."/>
            <person name="Fulton B."/>
            <person name="Xu J."/>
            <person name="Minx P."/>
            <person name="Pepin K.H."/>
            <person name="Johnson M."/>
            <person name="Thiruvilangam P."/>
            <person name="Bhonagiri V."/>
            <person name="Nash W.E."/>
            <person name="Mardis E.R."/>
            <person name="Wilson R.K."/>
        </authorList>
    </citation>
    <scope>NUCLEOTIDE SEQUENCE [LARGE SCALE GENOMIC DNA]</scope>
    <source>
        <strain evidence="5 6">DSM 13275</strain>
    </source>
</reference>
<feature type="domain" description="Baseplate protein J-like barrel" evidence="2">
    <location>
        <begin position="88"/>
        <end position="168"/>
    </location>
</feature>
<dbReference type="InterPro" id="IPR058531">
    <property type="entry name" value="Baseplate_J_M"/>
</dbReference>
<organism evidence="5 6">
    <name type="scientific">Peptacetobacter hiranonis (strain DSM 13275 / JCM 10541 / KCTC 15199 / TO-931)</name>
    <name type="common">Clostridium hiranonis</name>
    <dbReference type="NCBI Taxonomy" id="500633"/>
    <lineage>
        <taxon>Bacteria</taxon>
        <taxon>Bacillati</taxon>
        <taxon>Bacillota</taxon>
        <taxon>Clostridia</taxon>
        <taxon>Peptostreptococcales</taxon>
        <taxon>Peptostreptococcaceae</taxon>
        <taxon>Peptacetobacter</taxon>
    </lineage>
</organism>
<dbReference type="HOGENOM" id="CLU_039609_0_0_9"/>
<evidence type="ECO:0000259" key="3">
    <source>
        <dbReference type="Pfam" id="PF26078"/>
    </source>
</evidence>
<evidence type="ECO:0000313" key="6">
    <source>
        <dbReference type="Proteomes" id="UP000003178"/>
    </source>
</evidence>
<dbReference type="AlphaFoldDB" id="B6FWY2"/>
<dbReference type="Pfam" id="PF04865">
    <property type="entry name" value="Baseplate_J"/>
    <property type="match status" value="1"/>
</dbReference>
<dbReference type="InterPro" id="IPR052399">
    <property type="entry name" value="Phage_Baseplate_Assmbl_Protein"/>
</dbReference>
<name>B6FWY2_PEPHT</name>
<dbReference type="EMBL" id="ABWP01000011">
    <property type="protein sequence ID" value="EEA86043.1"/>
    <property type="molecule type" value="Genomic_DNA"/>
</dbReference>
<feature type="domain" description="Baseplate J-like central" evidence="3">
    <location>
        <begin position="189"/>
        <end position="259"/>
    </location>
</feature>
<dbReference type="PANTHER" id="PTHR37829">
    <property type="entry name" value="PHAGE-LIKE ELEMENT PBSX PROTEIN XKDT"/>
    <property type="match status" value="1"/>
</dbReference>
<feature type="domain" description="Baseplate J-like C-terminal" evidence="4">
    <location>
        <begin position="266"/>
        <end position="342"/>
    </location>
</feature>
<evidence type="ECO:0000256" key="1">
    <source>
        <dbReference type="ARBA" id="ARBA00038087"/>
    </source>
</evidence>
<proteinExistence type="inferred from homology"/>
<gene>
    <name evidence="5" type="ORF">CLOHIR_00381</name>
</gene>
<accession>B6FWY2</accession>
<dbReference type="InterPro" id="IPR006949">
    <property type="entry name" value="Barrel_Baseplate_J-like"/>
</dbReference>
<protein>
    <submittedName>
        <fullName evidence="5">Baseplate J-like protein</fullName>
    </submittedName>
</protein>
<dbReference type="RefSeq" id="WP_006439303.1">
    <property type="nucleotide sequence ID" value="NZ_DS995355.1"/>
</dbReference>
<dbReference type="InterPro" id="IPR058530">
    <property type="entry name" value="Baseplate_J-like_C"/>
</dbReference>
<evidence type="ECO:0000259" key="2">
    <source>
        <dbReference type="Pfam" id="PF04865"/>
    </source>
</evidence>
<comment type="caution">
    <text evidence="5">The sequence shown here is derived from an EMBL/GenBank/DDBJ whole genome shotgun (WGS) entry which is preliminary data.</text>
</comment>
<dbReference type="Proteomes" id="UP000003178">
    <property type="component" value="Unassembled WGS sequence"/>
</dbReference>
<dbReference type="PANTHER" id="PTHR37829:SF3">
    <property type="entry name" value="PROTEIN JAYE-RELATED"/>
    <property type="match status" value="1"/>
</dbReference>
<comment type="similarity">
    <text evidence="1">Belongs to the Mu gp47/PBSX XkdT family.</text>
</comment>
<dbReference type="OrthoDB" id="2554267at2"/>
<evidence type="ECO:0000259" key="4">
    <source>
        <dbReference type="Pfam" id="PF26079"/>
    </source>
</evidence>